<name>R0KA18_ANAPL</name>
<proteinExistence type="predicted"/>
<gene>
    <name evidence="1" type="ORF">Anapl_17481</name>
</gene>
<sequence length="217" mass="24528">MEQKEGVTSGRRAISESESATMQKLTIENYSMPLERQPFASVLHSYKVLTSADGICLSVFRTTRAAPTVLTLPNNSCSREPLAEHGAAFHMTDTSLHFTDNNTALRNTREWCNIPSLRVGKLLLPPPLSSAFQGNGRDMRNSLRLKMEYKEPTCWVIILIITGKNKSQCFPDNAHLIQREAETRLKFESCKHLSVTYDELIVALKLMNIAYYSIYIL</sequence>
<accession>R0KA18</accession>
<dbReference type="AlphaFoldDB" id="R0KA18"/>
<protein>
    <submittedName>
        <fullName evidence="1">Uncharacterized protein</fullName>
    </submittedName>
</protein>
<evidence type="ECO:0000313" key="1">
    <source>
        <dbReference type="EMBL" id="EOB06692.1"/>
    </source>
</evidence>
<dbReference type="Proteomes" id="UP000296049">
    <property type="component" value="Unassembled WGS sequence"/>
</dbReference>
<evidence type="ECO:0000313" key="2">
    <source>
        <dbReference type="Proteomes" id="UP000296049"/>
    </source>
</evidence>
<reference evidence="2" key="1">
    <citation type="journal article" date="2013" name="Nat. Genet.">
        <title>The duck genome and transcriptome provide insight into an avian influenza virus reservoir species.</title>
        <authorList>
            <person name="Huang Y."/>
            <person name="Li Y."/>
            <person name="Burt D.W."/>
            <person name="Chen H."/>
            <person name="Zhang Y."/>
            <person name="Qian W."/>
            <person name="Kim H."/>
            <person name="Gan S."/>
            <person name="Zhao Y."/>
            <person name="Li J."/>
            <person name="Yi K."/>
            <person name="Feng H."/>
            <person name="Zhu P."/>
            <person name="Li B."/>
            <person name="Liu Q."/>
            <person name="Fairley S."/>
            <person name="Magor K.E."/>
            <person name="Du Z."/>
            <person name="Hu X."/>
            <person name="Goodman L."/>
            <person name="Tafer H."/>
            <person name="Vignal A."/>
            <person name="Lee T."/>
            <person name="Kim K.W."/>
            <person name="Sheng Z."/>
            <person name="An Y."/>
            <person name="Searle S."/>
            <person name="Herrero J."/>
            <person name="Groenen M.A."/>
            <person name="Crooijmans R.P."/>
            <person name="Faraut T."/>
            <person name="Cai Q."/>
            <person name="Webster R.G."/>
            <person name="Aldridge J.R."/>
            <person name="Warren W.C."/>
            <person name="Bartschat S."/>
            <person name="Kehr S."/>
            <person name="Marz M."/>
            <person name="Stadler P.F."/>
            <person name="Smith J."/>
            <person name="Kraus R.H."/>
            <person name="Zhao Y."/>
            <person name="Ren L."/>
            <person name="Fei J."/>
            <person name="Morisson M."/>
            <person name="Kaiser P."/>
            <person name="Griffin D.K."/>
            <person name="Rao M."/>
            <person name="Pitel F."/>
            <person name="Wang J."/>
            <person name="Li N."/>
        </authorList>
    </citation>
    <scope>NUCLEOTIDE SEQUENCE [LARGE SCALE GENOMIC DNA]</scope>
</reference>
<keyword evidence="2" id="KW-1185">Reference proteome</keyword>
<organism evidence="1 2">
    <name type="scientific">Anas platyrhynchos</name>
    <name type="common">Mallard</name>
    <name type="synonym">Anas boschas</name>
    <dbReference type="NCBI Taxonomy" id="8839"/>
    <lineage>
        <taxon>Eukaryota</taxon>
        <taxon>Metazoa</taxon>
        <taxon>Chordata</taxon>
        <taxon>Craniata</taxon>
        <taxon>Vertebrata</taxon>
        <taxon>Euteleostomi</taxon>
        <taxon>Archelosauria</taxon>
        <taxon>Archosauria</taxon>
        <taxon>Dinosauria</taxon>
        <taxon>Saurischia</taxon>
        <taxon>Theropoda</taxon>
        <taxon>Coelurosauria</taxon>
        <taxon>Aves</taxon>
        <taxon>Neognathae</taxon>
        <taxon>Galloanserae</taxon>
        <taxon>Anseriformes</taxon>
        <taxon>Anatidae</taxon>
        <taxon>Anatinae</taxon>
        <taxon>Anas</taxon>
    </lineage>
</organism>
<dbReference type="EMBL" id="KB742586">
    <property type="protein sequence ID" value="EOB06692.1"/>
    <property type="molecule type" value="Genomic_DNA"/>
</dbReference>